<dbReference type="Proteomes" id="UP000064412">
    <property type="component" value="Unassembled WGS sequence"/>
</dbReference>
<gene>
    <name evidence="1" type="ORF">ATB95_08270</name>
</gene>
<reference evidence="1 2" key="1">
    <citation type="submission" date="2015-11" db="EMBL/GenBank/DDBJ databases">
        <authorList>
            <person name="Nicholson A.C."/>
            <person name="Humrighouse B.W."/>
            <person name="Graziano J."/>
            <person name="Lasker B."/>
            <person name="Whitney A.M."/>
            <person name="Mcquiston J.R."/>
        </authorList>
    </citation>
    <scope>NUCLEOTIDE SEQUENCE [LARGE SCALE GENOMIC DNA]</scope>
    <source>
        <strain evidence="1 2">G4071</strain>
    </source>
</reference>
<name>A0ABD4DPP4_ELIMR</name>
<evidence type="ECO:0000313" key="1">
    <source>
        <dbReference type="EMBL" id="KUY20882.1"/>
    </source>
</evidence>
<evidence type="ECO:0000313" key="2">
    <source>
        <dbReference type="Proteomes" id="UP000064412"/>
    </source>
</evidence>
<accession>A0ABD4DPP4</accession>
<dbReference type="AlphaFoldDB" id="A0ABD4DPP4"/>
<protein>
    <submittedName>
        <fullName evidence="1">Uncharacterized protein</fullName>
    </submittedName>
</protein>
<comment type="caution">
    <text evidence="1">The sequence shown here is derived from an EMBL/GenBank/DDBJ whole genome shotgun (WGS) entry which is preliminary data.</text>
</comment>
<organism evidence="1 2">
    <name type="scientific">Elizabethkingia miricola</name>
    <name type="common">Chryseobacterium miricola</name>
    <dbReference type="NCBI Taxonomy" id="172045"/>
    <lineage>
        <taxon>Bacteria</taxon>
        <taxon>Pseudomonadati</taxon>
        <taxon>Bacteroidota</taxon>
        <taxon>Flavobacteriia</taxon>
        <taxon>Flavobacteriales</taxon>
        <taxon>Weeksellaceae</taxon>
        <taxon>Elizabethkingia</taxon>
    </lineage>
</organism>
<sequence>MEAKKIKMTFGIQKKHIERIEEVSAQYDSARSEESKQTLEDGWILYERSFWERRGEEFGWEALALALRYFRYKNSK</sequence>
<dbReference type="EMBL" id="LNOI01000001">
    <property type="protein sequence ID" value="KUY20882.1"/>
    <property type="molecule type" value="Genomic_DNA"/>
</dbReference>
<dbReference type="RefSeq" id="WP_059344516.1">
    <property type="nucleotide sequence ID" value="NZ_LNOI01000001.1"/>
</dbReference>
<proteinExistence type="predicted"/>